<dbReference type="Pfam" id="PF13385">
    <property type="entry name" value="Laminin_G_3"/>
    <property type="match status" value="2"/>
</dbReference>
<dbReference type="EMBL" id="BMXI01000005">
    <property type="protein sequence ID" value="GHC50292.1"/>
    <property type="molecule type" value="Genomic_DNA"/>
</dbReference>
<dbReference type="RefSeq" id="WP_189569275.1">
    <property type="nucleotide sequence ID" value="NZ_BMXI01000005.1"/>
</dbReference>
<reference evidence="8" key="2">
    <citation type="submission" date="2020-09" db="EMBL/GenBank/DDBJ databases">
        <authorList>
            <person name="Sun Q."/>
            <person name="Kim S."/>
        </authorList>
    </citation>
    <scope>NUCLEOTIDE SEQUENCE</scope>
    <source>
        <strain evidence="8">KCTC 12988</strain>
    </source>
</reference>
<name>A0A918TJ22_9BACT</name>
<feature type="domain" description="LamG-like jellyroll fold" evidence="7">
    <location>
        <begin position="115"/>
        <end position="261"/>
    </location>
</feature>
<evidence type="ECO:0000256" key="5">
    <source>
        <dbReference type="ARBA" id="ARBA00023157"/>
    </source>
</evidence>
<evidence type="ECO:0000256" key="4">
    <source>
        <dbReference type="ARBA" id="ARBA00022837"/>
    </source>
</evidence>
<gene>
    <name evidence="8" type="ORF">GCM10007100_15480</name>
</gene>
<accession>A0A918TJ22</accession>
<feature type="compositionally biased region" description="Polar residues" evidence="6">
    <location>
        <begin position="770"/>
        <end position="781"/>
    </location>
</feature>
<evidence type="ECO:0000256" key="3">
    <source>
        <dbReference type="ARBA" id="ARBA00022729"/>
    </source>
</evidence>
<evidence type="ECO:0000256" key="1">
    <source>
        <dbReference type="ARBA" id="ARBA00004613"/>
    </source>
</evidence>
<comment type="caution">
    <text evidence="8">The sequence shown here is derived from an EMBL/GenBank/DDBJ whole genome shotgun (WGS) entry which is preliminary data.</text>
</comment>
<dbReference type="SUPFAM" id="SSF49899">
    <property type="entry name" value="Concanavalin A-like lectins/glucanases"/>
    <property type="match status" value="3"/>
</dbReference>
<feature type="compositionally biased region" description="Polar residues" evidence="6">
    <location>
        <begin position="791"/>
        <end position="803"/>
    </location>
</feature>
<feature type="compositionally biased region" description="Polar residues" evidence="6">
    <location>
        <begin position="331"/>
        <end position="357"/>
    </location>
</feature>
<evidence type="ECO:0000313" key="9">
    <source>
        <dbReference type="Proteomes" id="UP000644507"/>
    </source>
</evidence>
<dbReference type="SMART" id="SM00560">
    <property type="entry name" value="LamGL"/>
    <property type="match status" value="1"/>
</dbReference>
<dbReference type="Gene3D" id="2.60.120.200">
    <property type="match status" value="3"/>
</dbReference>
<dbReference type="Pfam" id="PF18884">
    <property type="entry name" value="TSP3_bac"/>
    <property type="match status" value="4"/>
</dbReference>
<comment type="subcellular location">
    <subcellularLocation>
        <location evidence="1">Secreted</location>
    </subcellularLocation>
</comment>
<dbReference type="InterPro" id="IPR013320">
    <property type="entry name" value="ConA-like_dom_sf"/>
</dbReference>
<dbReference type="PANTHER" id="PTHR37467:SF1">
    <property type="entry name" value="EXPORTED CALCIUM-BINDING GLYCOPROTEIN"/>
    <property type="match status" value="1"/>
</dbReference>
<sequence>MRQFAKSDDQLNHEKNPLSLLWLASSGFLPLSLEAQYDTDLIGYWQFENDLVESSGSHTAGTHDGTAVGTIAYGAGPMASFGQGITLDGSNGVIVNGTNAGQVGYVNTFDDGVDGALSISFWAQGLPARWSPFVAKRGETEEGYQVRRRDSTSNATFTLRGTDGVDDPQGAIDVATGQPVWTHYAATWNATTGERRLYINGVEDTVQTQTGDNAGDGPGNAINYWLTFGMRHNNADPAVFQNFFSGAIDDVAIWNRELSSQEAFQLGQAPLADILTETDSDGDGLFDSQESTFGTNPGLTDTDGDGVTDFEEFTKGGNGTVDDDIDMDGLTNLQETTGSANPFVSGLNTGTTPGETTDWNDPDSDGDGVNDGDELSASNGFVTDPNNSDTDGDSFSDATELAGGFDPTDPDSVPPITAGLVGYWEFEGDLTETSEAHPVGTHDAATTDGFAPEFGVGPTVADNGVSADFGGSLNTVAEGVSYGVYVKGSNSVAGTPEEPYVDTFDAAIGDEFSVSVWAKGWPDRWNPFVSKKGEANEGFQIRRADSTNNATFTLHQTAGAIDPRGTDTSGLGQPAWKHYLGTWNGQTGERKLYVDGVLAFTVTGDFETGDVGAADNYWLTFGARHNNADPAIFGNLFAGEIDDVAFWHRALTPVEAAQLSSAPLSFIKDQEDNDRDGLVAILEDEFGTSDDDPDSDDDGVGDLDEYNKGGNDNLDDDFDNDGLTNSQETSGTANPWVEGSSSGTPGEITDWCNPDSDGDGLSDGDEVAATNGSVTDPNNPDTDGDGFNDGTEVTSATDPLNSESIPTNWLRDLCGYWQFDNDLTDSTAPSADGIMRGIDTTETYATGQFGQSIDLDKASEQRIEVTGDENKFDSVGGDLTVSLWIQVESFDQAWQAIISKRRR</sequence>
<feature type="region of interest" description="Disordered" evidence="6">
    <location>
        <begin position="315"/>
        <end position="413"/>
    </location>
</feature>
<protein>
    <recommendedName>
        <fullName evidence="7">LamG-like jellyroll fold domain-containing protein</fullName>
    </recommendedName>
</protein>
<feature type="compositionally biased region" description="Polar residues" evidence="6">
    <location>
        <begin position="376"/>
        <end position="389"/>
    </location>
</feature>
<feature type="region of interest" description="Disordered" evidence="6">
    <location>
        <begin position="684"/>
        <end position="803"/>
    </location>
</feature>
<dbReference type="InterPro" id="IPR053180">
    <property type="entry name" value="Ca-binding_acidic-repeat"/>
</dbReference>
<keyword evidence="5" id="KW-1015">Disulfide bond</keyword>
<organism evidence="8 9">
    <name type="scientific">Roseibacillus persicicus</name>
    <dbReference type="NCBI Taxonomy" id="454148"/>
    <lineage>
        <taxon>Bacteria</taxon>
        <taxon>Pseudomonadati</taxon>
        <taxon>Verrucomicrobiota</taxon>
        <taxon>Verrucomicrobiia</taxon>
        <taxon>Verrucomicrobiales</taxon>
        <taxon>Verrucomicrobiaceae</taxon>
        <taxon>Roseibacillus</taxon>
    </lineage>
</organism>
<keyword evidence="3" id="KW-0732">Signal</keyword>
<feature type="compositionally biased region" description="Acidic residues" evidence="6">
    <location>
        <begin position="358"/>
        <end position="374"/>
    </location>
</feature>
<keyword evidence="9" id="KW-1185">Reference proteome</keyword>
<feature type="compositionally biased region" description="Acidic residues" evidence="6">
    <location>
        <begin position="756"/>
        <end position="766"/>
    </location>
</feature>
<dbReference type="AlphaFoldDB" id="A0A918TJ22"/>
<evidence type="ECO:0000256" key="6">
    <source>
        <dbReference type="SAM" id="MobiDB-lite"/>
    </source>
</evidence>
<dbReference type="PANTHER" id="PTHR37467">
    <property type="entry name" value="EXPORTED CALCIUM-BINDING GLYCOPROTEIN-RELATED"/>
    <property type="match status" value="1"/>
</dbReference>
<proteinExistence type="predicted"/>
<keyword evidence="4" id="KW-0106">Calcium</keyword>
<dbReference type="Proteomes" id="UP000644507">
    <property type="component" value="Unassembled WGS sequence"/>
</dbReference>
<evidence type="ECO:0000313" key="8">
    <source>
        <dbReference type="EMBL" id="GHC50292.1"/>
    </source>
</evidence>
<evidence type="ECO:0000256" key="2">
    <source>
        <dbReference type="ARBA" id="ARBA00022525"/>
    </source>
</evidence>
<dbReference type="InterPro" id="IPR059100">
    <property type="entry name" value="TSP3_bac"/>
</dbReference>
<evidence type="ECO:0000259" key="7">
    <source>
        <dbReference type="SMART" id="SM00560"/>
    </source>
</evidence>
<keyword evidence="2" id="KW-0964">Secreted</keyword>
<reference evidence="8" key="1">
    <citation type="journal article" date="2014" name="Int. J. Syst. Evol. Microbiol.">
        <title>Complete genome sequence of Corynebacterium casei LMG S-19264T (=DSM 44701T), isolated from a smear-ripened cheese.</title>
        <authorList>
            <consortium name="US DOE Joint Genome Institute (JGI-PGF)"/>
            <person name="Walter F."/>
            <person name="Albersmeier A."/>
            <person name="Kalinowski J."/>
            <person name="Ruckert C."/>
        </authorList>
    </citation>
    <scope>NUCLEOTIDE SEQUENCE</scope>
    <source>
        <strain evidence="8">KCTC 12988</strain>
    </source>
</reference>
<dbReference type="InterPro" id="IPR006558">
    <property type="entry name" value="LamG-like"/>
</dbReference>
<feature type="compositionally biased region" description="Polar residues" evidence="6">
    <location>
        <begin position="724"/>
        <end position="744"/>
    </location>
</feature>
<feature type="compositionally biased region" description="Acidic residues" evidence="6">
    <location>
        <begin position="684"/>
        <end position="704"/>
    </location>
</feature>